<accession>A0ABR3FIG6</accession>
<sequence length="165" mass="18538">MHDNARHFLSSVEISQVNQTASEWNSFRDAIIEKFPELRKCDGDWPISVLFDGWVYHREVRARARERERNAKAGKASPKKTRRKARKVAGDGKAGRVGTAKAKKQQCTGKPPPPPLETRKRKILYVGKKPQHRSIGSAILGSRESGGMPEPVMGPPRLFRQESGQ</sequence>
<dbReference type="EMBL" id="JBAHYK010000346">
    <property type="protein sequence ID" value="KAL0574984.1"/>
    <property type="molecule type" value="Genomic_DNA"/>
</dbReference>
<organism evidence="2 3">
    <name type="scientific">Marasmius crinis-equi</name>
    <dbReference type="NCBI Taxonomy" id="585013"/>
    <lineage>
        <taxon>Eukaryota</taxon>
        <taxon>Fungi</taxon>
        <taxon>Dikarya</taxon>
        <taxon>Basidiomycota</taxon>
        <taxon>Agaricomycotina</taxon>
        <taxon>Agaricomycetes</taxon>
        <taxon>Agaricomycetidae</taxon>
        <taxon>Agaricales</taxon>
        <taxon>Marasmiineae</taxon>
        <taxon>Marasmiaceae</taxon>
        <taxon>Marasmius</taxon>
    </lineage>
</organism>
<dbReference type="Proteomes" id="UP001465976">
    <property type="component" value="Unassembled WGS sequence"/>
</dbReference>
<proteinExistence type="predicted"/>
<evidence type="ECO:0008006" key="4">
    <source>
        <dbReference type="Google" id="ProtNLM"/>
    </source>
</evidence>
<feature type="region of interest" description="Disordered" evidence="1">
    <location>
        <begin position="64"/>
        <end position="165"/>
    </location>
</feature>
<reference evidence="2 3" key="1">
    <citation type="submission" date="2024-02" db="EMBL/GenBank/DDBJ databases">
        <title>A draft genome for the cacao thread blight pathogen Marasmius crinis-equi.</title>
        <authorList>
            <person name="Cohen S.P."/>
            <person name="Baruah I.K."/>
            <person name="Amoako-Attah I."/>
            <person name="Bukari Y."/>
            <person name="Meinhardt L.W."/>
            <person name="Bailey B.A."/>
        </authorList>
    </citation>
    <scope>NUCLEOTIDE SEQUENCE [LARGE SCALE GENOMIC DNA]</scope>
    <source>
        <strain evidence="2 3">GH-76</strain>
    </source>
</reference>
<name>A0ABR3FIG6_9AGAR</name>
<evidence type="ECO:0000256" key="1">
    <source>
        <dbReference type="SAM" id="MobiDB-lite"/>
    </source>
</evidence>
<keyword evidence="3" id="KW-1185">Reference proteome</keyword>
<gene>
    <name evidence="2" type="ORF">V5O48_006972</name>
</gene>
<evidence type="ECO:0000313" key="3">
    <source>
        <dbReference type="Proteomes" id="UP001465976"/>
    </source>
</evidence>
<comment type="caution">
    <text evidence="2">The sequence shown here is derived from an EMBL/GenBank/DDBJ whole genome shotgun (WGS) entry which is preliminary data.</text>
</comment>
<evidence type="ECO:0000313" key="2">
    <source>
        <dbReference type="EMBL" id="KAL0574984.1"/>
    </source>
</evidence>
<feature type="compositionally biased region" description="Basic residues" evidence="1">
    <location>
        <begin position="77"/>
        <end position="87"/>
    </location>
</feature>
<protein>
    <recommendedName>
        <fullName evidence="4">Transposase</fullName>
    </recommendedName>
</protein>